<dbReference type="PANTHER" id="PTHR44591">
    <property type="entry name" value="STRESS RESPONSE REGULATOR PROTEIN 1"/>
    <property type="match status" value="1"/>
</dbReference>
<comment type="caution">
    <text evidence="4">The sequence shown here is derived from an EMBL/GenBank/DDBJ whole genome shotgun (WGS) entry which is preliminary data.</text>
</comment>
<dbReference type="RefSeq" id="WP_168881102.1">
    <property type="nucleotide sequence ID" value="NZ_JABAIL010000001.1"/>
</dbReference>
<dbReference type="InterPro" id="IPR050595">
    <property type="entry name" value="Bact_response_regulator"/>
</dbReference>
<feature type="modified residue" description="4-aspartylphosphate" evidence="2">
    <location>
        <position position="60"/>
    </location>
</feature>
<sequence length="129" mass="14774">MKKQLIFIDDDELLIEIAKIILNSLEVLREIPTLFFRSGDHFLSEHNFKEDTHKNILFLDLNMPGLDGWQVVDKLVESGNIKNYTIYMLSSSIHPMDKEKADNNPNIAGYIEKPLSKSKVLEATDLKNG</sequence>
<dbReference type="PANTHER" id="PTHR44591:SF3">
    <property type="entry name" value="RESPONSE REGULATORY DOMAIN-CONTAINING PROTEIN"/>
    <property type="match status" value="1"/>
</dbReference>
<evidence type="ECO:0000313" key="5">
    <source>
        <dbReference type="Proteomes" id="UP000585050"/>
    </source>
</evidence>
<dbReference type="InterPro" id="IPR001789">
    <property type="entry name" value="Sig_transdc_resp-reg_receiver"/>
</dbReference>
<organism evidence="4 5">
    <name type="scientific">Flammeovirga agarivorans</name>
    <dbReference type="NCBI Taxonomy" id="2726742"/>
    <lineage>
        <taxon>Bacteria</taxon>
        <taxon>Pseudomonadati</taxon>
        <taxon>Bacteroidota</taxon>
        <taxon>Cytophagia</taxon>
        <taxon>Cytophagales</taxon>
        <taxon>Flammeovirgaceae</taxon>
        <taxon>Flammeovirga</taxon>
    </lineage>
</organism>
<keyword evidence="5" id="KW-1185">Reference proteome</keyword>
<evidence type="ECO:0000259" key="3">
    <source>
        <dbReference type="PROSITE" id="PS50110"/>
    </source>
</evidence>
<evidence type="ECO:0000256" key="1">
    <source>
        <dbReference type="ARBA" id="ARBA00022553"/>
    </source>
</evidence>
<dbReference type="Pfam" id="PF00072">
    <property type="entry name" value="Response_reg"/>
    <property type="match status" value="1"/>
</dbReference>
<keyword evidence="1 2" id="KW-0597">Phosphoprotein</keyword>
<dbReference type="PROSITE" id="PS50110">
    <property type="entry name" value="RESPONSE_REGULATORY"/>
    <property type="match status" value="1"/>
</dbReference>
<gene>
    <name evidence="4" type="ORF">HGP29_04245</name>
</gene>
<proteinExistence type="predicted"/>
<dbReference type="EMBL" id="JABAIL010000001">
    <property type="protein sequence ID" value="NLR90400.1"/>
    <property type="molecule type" value="Genomic_DNA"/>
</dbReference>
<accession>A0A7X8SHN4</accession>
<protein>
    <submittedName>
        <fullName evidence="4">Response regulator</fullName>
    </submittedName>
</protein>
<evidence type="ECO:0000313" key="4">
    <source>
        <dbReference type="EMBL" id="NLR90400.1"/>
    </source>
</evidence>
<dbReference type="SMART" id="SM00448">
    <property type="entry name" value="REC"/>
    <property type="match status" value="1"/>
</dbReference>
<evidence type="ECO:0000256" key="2">
    <source>
        <dbReference type="PROSITE-ProRule" id="PRU00169"/>
    </source>
</evidence>
<dbReference type="Proteomes" id="UP000585050">
    <property type="component" value="Unassembled WGS sequence"/>
</dbReference>
<reference evidence="4 5" key="1">
    <citation type="submission" date="2020-04" db="EMBL/GenBank/DDBJ databases">
        <title>Flammeovirga sp. SR4, a novel species isolated from seawater.</title>
        <authorList>
            <person name="Wang X."/>
        </authorList>
    </citation>
    <scope>NUCLEOTIDE SEQUENCE [LARGE SCALE GENOMIC DNA]</scope>
    <source>
        <strain evidence="4 5">SR4</strain>
    </source>
</reference>
<dbReference type="SUPFAM" id="SSF52172">
    <property type="entry name" value="CheY-like"/>
    <property type="match status" value="1"/>
</dbReference>
<feature type="domain" description="Response regulatory" evidence="3">
    <location>
        <begin position="4"/>
        <end position="128"/>
    </location>
</feature>
<dbReference type="InterPro" id="IPR011006">
    <property type="entry name" value="CheY-like_superfamily"/>
</dbReference>
<dbReference type="AlphaFoldDB" id="A0A7X8SHN4"/>
<dbReference type="Gene3D" id="3.40.50.2300">
    <property type="match status" value="1"/>
</dbReference>
<dbReference type="GO" id="GO:0000160">
    <property type="term" value="P:phosphorelay signal transduction system"/>
    <property type="evidence" value="ECO:0007669"/>
    <property type="project" value="InterPro"/>
</dbReference>
<name>A0A7X8SHN4_9BACT</name>